<evidence type="ECO:0000313" key="3">
    <source>
        <dbReference type="Proteomes" id="UP000000851"/>
    </source>
</evidence>
<dbReference type="InterPro" id="IPR000182">
    <property type="entry name" value="GNAT_dom"/>
</dbReference>
<dbReference type="Gene3D" id="3.40.630.30">
    <property type="match status" value="1"/>
</dbReference>
<reference evidence="2 3" key="1">
    <citation type="journal article" date="2009" name="Stand. Genomic Sci.">
        <title>Complete genome sequence of Catenulispora acidiphila type strain (ID 139908).</title>
        <authorList>
            <person name="Copeland A."/>
            <person name="Lapidus A."/>
            <person name="Glavina Del Rio T."/>
            <person name="Nolan M."/>
            <person name="Lucas S."/>
            <person name="Chen F."/>
            <person name="Tice H."/>
            <person name="Cheng J.F."/>
            <person name="Bruce D."/>
            <person name="Goodwin L."/>
            <person name="Pitluck S."/>
            <person name="Mikhailova N."/>
            <person name="Pati A."/>
            <person name="Ivanova N."/>
            <person name="Mavromatis K."/>
            <person name="Chen A."/>
            <person name="Palaniappan K."/>
            <person name="Chain P."/>
            <person name="Land M."/>
            <person name="Hauser L."/>
            <person name="Chang Y.J."/>
            <person name="Jeffries C.D."/>
            <person name="Chertkov O."/>
            <person name="Brettin T."/>
            <person name="Detter J.C."/>
            <person name="Han C."/>
            <person name="Ali Z."/>
            <person name="Tindall B.J."/>
            <person name="Goker M."/>
            <person name="Bristow J."/>
            <person name="Eisen J.A."/>
            <person name="Markowitz V."/>
            <person name="Hugenholtz P."/>
            <person name="Kyrpides N.C."/>
            <person name="Klenk H.P."/>
        </authorList>
    </citation>
    <scope>NUCLEOTIDE SEQUENCE [LARGE SCALE GENOMIC DNA]</scope>
    <source>
        <strain evidence="3">DSM 44928 / JCM 14897 / NBRC 102108 / NRRL B-24433 / ID139908</strain>
    </source>
</reference>
<evidence type="ECO:0000259" key="1">
    <source>
        <dbReference type="PROSITE" id="PS51186"/>
    </source>
</evidence>
<accession>C7Q1F3</accession>
<dbReference type="InParanoid" id="C7Q1F3"/>
<dbReference type="GO" id="GO:0016747">
    <property type="term" value="F:acyltransferase activity, transferring groups other than amino-acyl groups"/>
    <property type="evidence" value="ECO:0007669"/>
    <property type="project" value="InterPro"/>
</dbReference>
<name>C7Q1F3_CATAD</name>
<proteinExistence type="predicted"/>
<dbReference type="PANTHER" id="PTHR43792:SF1">
    <property type="entry name" value="N-ACETYLTRANSFERASE DOMAIN-CONTAINING PROTEIN"/>
    <property type="match status" value="1"/>
</dbReference>
<dbReference type="Pfam" id="PF13302">
    <property type="entry name" value="Acetyltransf_3"/>
    <property type="match status" value="1"/>
</dbReference>
<dbReference type="InterPro" id="IPR051531">
    <property type="entry name" value="N-acetyltransferase"/>
</dbReference>
<dbReference type="SUPFAM" id="SSF55729">
    <property type="entry name" value="Acyl-CoA N-acyltransferases (Nat)"/>
    <property type="match status" value="1"/>
</dbReference>
<dbReference type="KEGG" id="cai:Caci_4821"/>
<organism evidence="2 3">
    <name type="scientific">Catenulispora acidiphila (strain DSM 44928 / JCM 14897 / NBRC 102108 / NRRL B-24433 / ID139908)</name>
    <dbReference type="NCBI Taxonomy" id="479433"/>
    <lineage>
        <taxon>Bacteria</taxon>
        <taxon>Bacillati</taxon>
        <taxon>Actinomycetota</taxon>
        <taxon>Actinomycetes</taxon>
        <taxon>Catenulisporales</taxon>
        <taxon>Catenulisporaceae</taxon>
        <taxon>Catenulispora</taxon>
    </lineage>
</organism>
<gene>
    <name evidence="2" type="ordered locus">Caci_4821</name>
</gene>
<dbReference type="RefSeq" id="WP_015793411.1">
    <property type="nucleotide sequence ID" value="NC_013131.1"/>
</dbReference>
<evidence type="ECO:0000313" key="2">
    <source>
        <dbReference type="EMBL" id="ACU73682.1"/>
    </source>
</evidence>
<dbReference type="PANTHER" id="PTHR43792">
    <property type="entry name" value="GNAT FAMILY, PUTATIVE (AFU_ORTHOLOGUE AFUA_3G00765)-RELATED-RELATED"/>
    <property type="match status" value="1"/>
</dbReference>
<dbReference type="Proteomes" id="UP000000851">
    <property type="component" value="Chromosome"/>
</dbReference>
<feature type="domain" description="N-acetyltransferase" evidence="1">
    <location>
        <begin position="13"/>
        <end position="163"/>
    </location>
</feature>
<dbReference type="HOGENOM" id="CLU_013985_3_4_11"/>
<dbReference type="PROSITE" id="PS51186">
    <property type="entry name" value="GNAT"/>
    <property type="match status" value="1"/>
</dbReference>
<keyword evidence="3" id="KW-1185">Reference proteome</keyword>
<sequence length="186" mass="20553">METNPTVITADGLILREWTEDDVSVMHELFDDSEVAYWTPLESPFDEAAALRYLRSAQLAKRENKRLHLAITVDGRQALGEILLGLTTHSIGYAVGTAHRGQRLATRALRAVTEYAHSTLDWPEVVLEIEPDNAASVAVARAVGFQRSEAKPETVTDKGRTFDLFRWEHRRSANSSSSSSEASAAS</sequence>
<dbReference type="STRING" id="479433.Caci_4821"/>
<dbReference type="EMBL" id="CP001700">
    <property type="protein sequence ID" value="ACU73682.1"/>
    <property type="molecule type" value="Genomic_DNA"/>
</dbReference>
<dbReference type="eggNOG" id="COG1670">
    <property type="taxonomic scope" value="Bacteria"/>
</dbReference>
<dbReference type="AlphaFoldDB" id="C7Q1F3"/>
<keyword evidence="2" id="KW-0808">Transferase</keyword>
<dbReference type="InterPro" id="IPR016181">
    <property type="entry name" value="Acyl_CoA_acyltransferase"/>
</dbReference>
<protein>
    <submittedName>
        <fullName evidence="2">GCN5-related N-acetyltransferase</fullName>
    </submittedName>
</protein>